<dbReference type="Proteomes" id="UP000824540">
    <property type="component" value="Unassembled WGS sequence"/>
</dbReference>
<dbReference type="InterPro" id="IPR050852">
    <property type="entry name" value="Queuine_tRNA-ribosyltrfase"/>
</dbReference>
<dbReference type="NCBIfam" id="TIGR00449">
    <property type="entry name" value="tgt_general"/>
    <property type="match status" value="1"/>
</dbReference>
<feature type="domain" description="tRNA-guanine(15) transglycosylase-like" evidence="1">
    <location>
        <begin position="85"/>
        <end position="256"/>
    </location>
</feature>
<organism evidence="2 3">
    <name type="scientific">Albula glossodonta</name>
    <name type="common">roundjaw bonefish</name>
    <dbReference type="NCBI Taxonomy" id="121402"/>
    <lineage>
        <taxon>Eukaryota</taxon>
        <taxon>Metazoa</taxon>
        <taxon>Chordata</taxon>
        <taxon>Craniata</taxon>
        <taxon>Vertebrata</taxon>
        <taxon>Euteleostomi</taxon>
        <taxon>Actinopterygii</taxon>
        <taxon>Neopterygii</taxon>
        <taxon>Teleostei</taxon>
        <taxon>Albuliformes</taxon>
        <taxon>Albulidae</taxon>
        <taxon>Albula</taxon>
    </lineage>
</organism>
<name>A0A8T2MYY2_9TELE</name>
<evidence type="ECO:0000313" key="3">
    <source>
        <dbReference type="Proteomes" id="UP000824540"/>
    </source>
</evidence>
<reference evidence="2" key="1">
    <citation type="thesis" date="2021" institute="BYU ScholarsArchive" country="Provo, UT, USA">
        <title>Applications of and Algorithms for Genome Assembly and Genomic Analyses with an Emphasis on Marine Teleosts.</title>
        <authorList>
            <person name="Pickett B.D."/>
        </authorList>
    </citation>
    <scope>NUCLEOTIDE SEQUENCE</scope>
    <source>
        <strain evidence="2">HI-2016</strain>
    </source>
</reference>
<proteinExistence type="predicted"/>
<dbReference type="InterPro" id="IPR002616">
    <property type="entry name" value="tRNA_ribo_trans-like"/>
</dbReference>
<dbReference type="PANTHER" id="PTHR46064:SF1">
    <property type="entry name" value="QUEUINE TRNA-RIBOSYLTRANSFERASE ACCESSORY SUBUNIT 2"/>
    <property type="match status" value="1"/>
</dbReference>
<accession>A0A8T2MYY2</accession>
<dbReference type="InterPro" id="IPR036511">
    <property type="entry name" value="TGT-like_sf"/>
</dbReference>
<sequence>MRLELRLVLQGCRRGVLTGVGRSGDHSLELPGCLLYTRCGTVPHLTHQTLHTLQHLPAVTLIPMDSLVAQGLWNNLGTQVVCLEVRCGTIKETAKRPVGGFVLDGLHSHTVSQELRSQLIAAVTKELPEDKPRVLLGVGRPDEVLECVEAGVDFFETVFPFQVTERGCALCFSYDLDPDPESSGTPYTLTQRAQCYCCKNHQRAYLHHLLVTNELLAGVLLMLHNLEQYCSFFQSLRGALEGDKLNALKKRILQRRDCTLWLDRRAFSCWYDTTEPEESGVVRAMR</sequence>
<gene>
    <name evidence="2" type="ORF">JZ751_013982</name>
</gene>
<protein>
    <recommendedName>
        <fullName evidence="1">tRNA-guanine(15) transglycosylase-like domain-containing protein</fullName>
    </recommendedName>
</protein>
<dbReference type="EMBL" id="JAFBMS010000226">
    <property type="protein sequence ID" value="KAG9332953.1"/>
    <property type="molecule type" value="Genomic_DNA"/>
</dbReference>
<evidence type="ECO:0000259" key="1">
    <source>
        <dbReference type="Pfam" id="PF01702"/>
    </source>
</evidence>
<dbReference type="GO" id="GO:0006400">
    <property type="term" value="P:tRNA modification"/>
    <property type="evidence" value="ECO:0007669"/>
    <property type="project" value="InterPro"/>
</dbReference>
<evidence type="ECO:0000313" key="2">
    <source>
        <dbReference type="EMBL" id="KAG9332953.1"/>
    </source>
</evidence>
<dbReference type="Pfam" id="PF01702">
    <property type="entry name" value="TGT"/>
    <property type="match status" value="1"/>
</dbReference>
<dbReference type="PANTHER" id="PTHR46064">
    <property type="entry name" value="QUEUINE TRNA-RIBOSYLTRANSFERASE ACCESSORY SUBUNIT 2"/>
    <property type="match status" value="1"/>
</dbReference>
<dbReference type="SUPFAM" id="SSF51713">
    <property type="entry name" value="tRNA-guanine transglycosylase"/>
    <property type="match status" value="1"/>
</dbReference>
<comment type="caution">
    <text evidence="2">The sequence shown here is derived from an EMBL/GenBank/DDBJ whole genome shotgun (WGS) entry which is preliminary data.</text>
</comment>
<keyword evidence="3" id="KW-1185">Reference proteome</keyword>
<dbReference type="Gene3D" id="3.20.20.105">
    <property type="entry name" value="Queuine tRNA-ribosyltransferase-like"/>
    <property type="match status" value="1"/>
</dbReference>
<dbReference type="AlphaFoldDB" id="A0A8T2MYY2"/>
<dbReference type="OrthoDB" id="27601at2759"/>